<dbReference type="Gene3D" id="3.30.1300.30">
    <property type="entry name" value="GSPII I/J protein-like"/>
    <property type="match status" value="1"/>
</dbReference>
<dbReference type="InterPro" id="IPR045584">
    <property type="entry name" value="Pilin-like"/>
</dbReference>
<comment type="similarity">
    <text evidence="2 9">Belongs to the GSP I family.</text>
</comment>
<evidence type="ECO:0000256" key="5">
    <source>
        <dbReference type="ARBA" id="ARBA00022519"/>
    </source>
</evidence>
<dbReference type="NCBIfam" id="TIGR01707">
    <property type="entry name" value="gspI"/>
    <property type="match status" value="1"/>
</dbReference>
<dbReference type="OrthoDB" id="6121517at2"/>
<comment type="subcellular location">
    <subcellularLocation>
        <location evidence="1 9">Cell inner membrane</location>
        <topology evidence="1 9">Single-pass membrane protein</topology>
    </subcellularLocation>
</comment>
<keyword evidence="3" id="KW-1003">Cell membrane</keyword>
<dbReference type="RefSeq" id="WP_074751593.1">
    <property type="nucleotide sequence ID" value="NZ_FNCO01000003.1"/>
</dbReference>
<dbReference type="PANTHER" id="PTHR38779:SF2">
    <property type="entry name" value="TYPE II SECRETION SYSTEM PROTEIN I-RELATED"/>
    <property type="match status" value="1"/>
</dbReference>
<gene>
    <name evidence="11" type="ORF">SAMN05216605_10393</name>
</gene>
<evidence type="ECO:0000313" key="12">
    <source>
        <dbReference type="Proteomes" id="UP000182894"/>
    </source>
</evidence>
<keyword evidence="6 9" id="KW-0812">Transmembrane</keyword>
<evidence type="ECO:0000256" key="2">
    <source>
        <dbReference type="ARBA" id="ARBA00008358"/>
    </source>
</evidence>
<dbReference type="STRING" id="89065.SAMN05216605_10393"/>
<evidence type="ECO:0000256" key="7">
    <source>
        <dbReference type="ARBA" id="ARBA00022989"/>
    </source>
</evidence>
<comment type="function">
    <text evidence="9">Component of the type II secretion system required for the energy-dependent secretion of extracellular factors such as proteases and toxins from the periplasm.</text>
</comment>
<organism evidence="11 12">
    <name type="scientific">Pseudomonas abietaniphila</name>
    <dbReference type="NCBI Taxonomy" id="89065"/>
    <lineage>
        <taxon>Bacteria</taxon>
        <taxon>Pseudomonadati</taxon>
        <taxon>Pseudomonadota</taxon>
        <taxon>Gammaproteobacteria</taxon>
        <taxon>Pseudomonadales</taxon>
        <taxon>Pseudomonadaceae</taxon>
        <taxon>Pseudomonas</taxon>
    </lineage>
</organism>
<evidence type="ECO:0000256" key="3">
    <source>
        <dbReference type="ARBA" id="ARBA00022475"/>
    </source>
</evidence>
<evidence type="ECO:0000313" key="11">
    <source>
        <dbReference type="EMBL" id="SDG76644.1"/>
    </source>
</evidence>
<dbReference type="Proteomes" id="UP000182894">
    <property type="component" value="Unassembled WGS sequence"/>
</dbReference>
<dbReference type="InterPro" id="IPR003413">
    <property type="entry name" value="T2SS_GspI_C"/>
</dbReference>
<evidence type="ECO:0000259" key="10">
    <source>
        <dbReference type="Pfam" id="PF02501"/>
    </source>
</evidence>
<accession>A0A1G7WXL9</accession>
<dbReference type="PROSITE" id="PS51257">
    <property type="entry name" value="PROKAR_LIPOPROTEIN"/>
    <property type="match status" value="1"/>
</dbReference>
<comment type="subunit">
    <text evidence="9">Type II secretion is composed of four main components: the outer membrane complex, the inner membrane complex, the cytoplasmic secretion ATPase and the periplasm-spanning pseudopilus.</text>
</comment>
<dbReference type="Pfam" id="PF02501">
    <property type="entry name" value="T2SSI"/>
    <property type="match status" value="1"/>
</dbReference>
<feature type="transmembrane region" description="Helical" evidence="9">
    <location>
        <begin position="12"/>
        <end position="34"/>
    </location>
</feature>
<protein>
    <recommendedName>
        <fullName evidence="9">Type II secretion system protein I</fullName>
        <shortName evidence="9">T2SS minor pseudopilin I</shortName>
    </recommendedName>
</protein>
<dbReference type="EMBL" id="FNCO01000003">
    <property type="protein sequence ID" value="SDG76644.1"/>
    <property type="molecule type" value="Genomic_DNA"/>
</dbReference>
<evidence type="ECO:0000256" key="6">
    <source>
        <dbReference type="ARBA" id="ARBA00022692"/>
    </source>
</evidence>
<name>A0A1G7WXL9_9PSED</name>
<keyword evidence="8 9" id="KW-0472">Membrane</keyword>
<keyword evidence="7 9" id="KW-1133">Transmembrane helix</keyword>
<dbReference type="Pfam" id="PF07963">
    <property type="entry name" value="N_methyl"/>
    <property type="match status" value="1"/>
</dbReference>
<feature type="domain" description="Type II secretion system protein GspI C-terminal" evidence="10">
    <location>
        <begin position="40"/>
        <end position="110"/>
    </location>
</feature>
<dbReference type="GO" id="GO:0005886">
    <property type="term" value="C:plasma membrane"/>
    <property type="evidence" value="ECO:0007669"/>
    <property type="project" value="UniProtKB-SubCell"/>
</dbReference>
<reference evidence="12" key="1">
    <citation type="submission" date="2016-10" db="EMBL/GenBank/DDBJ databases">
        <authorList>
            <person name="Varghese N."/>
            <person name="Submissions S."/>
        </authorList>
    </citation>
    <scope>NUCLEOTIDE SEQUENCE [LARGE SCALE GENOMIC DNA]</scope>
    <source>
        <strain evidence="12">ATCC 700689</strain>
    </source>
</reference>
<evidence type="ECO:0000256" key="1">
    <source>
        <dbReference type="ARBA" id="ARBA00004377"/>
    </source>
</evidence>
<proteinExistence type="inferred from homology"/>
<dbReference type="GO" id="GO:0015628">
    <property type="term" value="P:protein secretion by the type II secretion system"/>
    <property type="evidence" value="ECO:0007669"/>
    <property type="project" value="UniProtKB-UniRule"/>
</dbReference>
<dbReference type="NCBIfam" id="TIGR02532">
    <property type="entry name" value="IV_pilin_GFxxxE"/>
    <property type="match status" value="1"/>
</dbReference>
<dbReference type="AlphaFoldDB" id="A0A1G7WXL9"/>
<evidence type="ECO:0000256" key="4">
    <source>
        <dbReference type="ARBA" id="ARBA00022481"/>
    </source>
</evidence>
<dbReference type="InterPro" id="IPR012902">
    <property type="entry name" value="N_methyl_site"/>
</dbReference>
<dbReference type="PANTHER" id="PTHR38779">
    <property type="entry name" value="TYPE II SECRETION SYSTEM PROTEIN I-RELATED"/>
    <property type="match status" value="1"/>
</dbReference>
<evidence type="ECO:0000256" key="8">
    <source>
        <dbReference type="ARBA" id="ARBA00023136"/>
    </source>
</evidence>
<dbReference type="PROSITE" id="PS00409">
    <property type="entry name" value="PROKAR_NTER_METHYL"/>
    <property type="match status" value="1"/>
</dbReference>
<sequence length="124" mass="13769">MGTERGFTLLEVMVALAVFALLSAAVLSACQFVLSQHAGLRERLFASWLADNHLTELRLRLPSPGQQRITRSFAGESWALEQHVKRGRDDRWLSIEIEVSHGANSPVVYRTVGWIAPMSEAALP</sequence>
<keyword evidence="4 9" id="KW-0488">Methylation</keyword>
<dbReference type="GO" id="GO:0015627">
    <property type="term" value="C:type II protein secretion system complex"/>
    <property type="evidence" value="ECO:0007669"/>
    <property type="project" value="UniProtKB-UniRule"/>
</dbReference>
<keyword evidence="12" id="KW-1185">Reference proteome</keyword>
<keyword evidence="5 9" id="KW-0997">Cell inner membrane</keyword>
<dbReference type="InterPro" id="IPR010052">
    <property type="entry name" value="T2SS_protein-GspI"/>
</dbReference>
<comment type="PTM">
    <text evidence="9">Cleaved by prepilin peptidase.</text>
</comment>
<dbReference type="SUPFAM" id="SSF54523">
    <property type="entry name" value="Pili subunits"/>
    <property type="match status" value="1"/>
</dbReference>
<evidence type="ECO:0000256" key="9">
    <source>
        <dbReference type="RuleBase" id="RU368030"/>
    </source>
</evidence>